<reference evidence="2" key="1">
    <citation type="submission" date="2018-01" db="EMBL/GenBank/DDBJ databases">
        <title>An insight into the sialome of Amazonian anophelines.</title>
        <authorList>
            <person name="Ribeiro J.M."/>
            <person name="Scarpassa V."/>
            <person name="Calvo E."/>
        </authorList>
    </citation>
    <scope>NUCLEOTIDE SEQUENCE</scope>
    <source>
        <tissue evidence="2">Salivary glands</tissue>
    </source>
</reference>
<sequence>MLIPFCCWFSAASSSAECTRGSCTLPWATGRINRLGTRRKQQYLIVTHRSVIVERRARSLSATRPHSAPYPMDGVVVVLALR</sequence>
<dbReference type="EMBL" id="GGFJ01013416">
    <property type="protein sequence ID" value="MBW62557.1"/>
    <property type="molecule type" value="Transcribed_RNA"/>
</dbReference>
<evidence type="ECO:0000313" key="2">
    <source>
        <dbReference type="EMBL" id="MBW62557.1"/>
    </source>
</evidence>
<keyword evidence="1" id="KW-0732">Signal</keyword>
<proteinExistence type="predicted"/>
<name>A0A2M4CB54_9DIPT</name>
<feature type="chain" id="PRO_5014669586" evidence="1">
    <location>
        <begin position="19"/>
        <end position="82"/>
    </location>
</feature>
<dbReference type="AlphaFoldDB" id="A0A2M4CB54"/>
<protein>
    <submittedName>
        <fullName evidence="2">Putative secreted protein</fullName>
    </submittedName>
</protein>
<evidence type="ECO:0000256" key="1">
    <source>
        <dbReference type="SAM" id="SignalP"/>
    </source>
</evidence>
<organism evidence="2">
    <name type="scientific">Anopheles marajoara</name>
    <dbReference type="NCBI Taxonomy" id="58244"/>
    <lineage>
        <taxon>Eukaryota</taxon>
        <taxon>Metazoa</taxon>
        <taxon>Ecdysozoa</taxon>
        <taxon>Arthropoda</taxon>
        <taxon>Hexapoda</taxon>
        <taxon>Insecta</taxon>
        <taxon>Pterygota</taxon>
        <taxon>Neoptera</taxon>
        <taxon>Endopterygota</taxon>
        <taxon>Diptera</taxon>
        <taxon>Nematocera</taxon>
        <taxon>Culicoidea</taxon>
        <taxon>Culicidae</taxon>
        <taxon>Anophelinae</taxon>
        <taxon>Anopheles</taxon>
    </lineage>
</organism>
<accession>A0A2M4CB54</accession>
<feature type="signal peptide" evidence="1">
    <location>
        <begin position="1"/>
        <end position="18"/>
    </location>
</feature>